<evidence type="ECO:0000313" key="10">
    <source>
        <dbReference type="Proteomes" id="UP001204772"/>
    </source>
</evidence>
<keyword evidence="4" id="KW-0479">Metal-binding</keyword>
<evidence type="ECO:0000256" key="7">
    <source>
        <dbReference type="ARBA" id="ARBA00022842"/>
    </source>
</evidence>
<evidence type="ECO:0000256" key="1">
    <source>
        <dbReference type="ARBA" id="ARBA00001946"/>
    </source>
</evidence>
<comment type="caution">
    <text evidence="9">The sequence shown here is derived from an EMBL/GenBank/DDBJ whole genome shotgun (WGS) entry which is preliminary data.</text>
</comment>
<evidence type="ECO:0000313" key="9">
    <source>
        <dbReference type="EMBL" id="MCP1385120.1"/>
    </source>
</evidence>
<keyword evidence="5" id="KW-0547">Nucleotide-binding</keyword>
<evidence type="ECO:0000256" key="6">
    <source>
        <dbReference type="ARBA" id="ARBA00022840"/>
    </source>
</evidence>
<name>A0ABT1FTN8_9BACT</name>
<dbReference type="RefSeq" id="WP_253531249.1">
    <property type="nucleotide sequence ID" value="NZ_JAMZEL010000011.1"/>
</dbReference>
<dbReference type="PANTHER" id="PTHR33571:SF14">
    <property type="entry name" value="PROTEIN ADENYLYLTRANSFERASE MJ0435-RELATED"/>
    <property type="match status" value="1"/>
</dbReference>
<dbReference type="SUPFAM" id="SSF81301">
    <property type="entry name" value="Nucleotidyltransferase"/>
    <property type="match status" value="1"/>
</dbReference>
<proteinExistence type="predicted"/>
<dbReference type="InterPro" id="IPR041633">
    <property type="entry name" value="Polbeta"/>
</dbReference>
<dbReference type="InterPro" id="IPR052038">
    <property type="entry name" value="Type-VII_TA_antitoxin"/>
</dbReference>
<keyword evidence="2" id="KW-0808">Transferase</keyword>
<dbReference type="InterPro" id="IPR043519">
    <property type="entry name" value="NT_sf"/>
</dbReference>
<comment type="cofactor">
    <cofactor evidence="1">
        <name>Mg(2+)</name>
        <dbReference type="ChEBI" id="CHEBI:18420"/>
    </cofactor>
</comment>
<evidence type="ECO:0000256" key="2">
    <source>
        <dbReference type="ARBA" id="ARBA00022679"/>
    </source>
</evidence>
<dbReference type="CDD" id="cd05403">
    <property type="entry name" value="NT_KNTase_like"/>
    <property type="match status" value="1"/>
</dbReference>
<keyword evidence="7" id="KW-0460">Magnesium</keyword>
<keyword evidence="6" id="KW-0067">ATP-binding</keyword>
<sequence>MISTILQQKIVDYLKPYKPTRVGIFGSYARNQQRQESDLDILVNFEKTVNLLDIVGIEMDLTDILGIKVDLVSEKSILPAMRPYIEKDLHILL</sequence>
<protein>
    <submittedName>
        <fullName evidence="9">Nucleotidyltransferase family protein</fullName>
    </submittedName>
</protein>
<accession>A0ABT1FTN8</accession>
<keyword evidence="3" id="KW-0548">Nucleotidyltransferase</keyword>
<evidence type="ECO:0000256" key="4">
    <source>
        <dbReference type="ARBA" id="ARBA00022723"/>
    </source>
</evidence>
<evidence type="ECO:0000256" key="5">
    <source>
        <dbReference type="ARBA" id="ARBA00022741"/>
    </source>
</evidence>
<keyword evidence="10" id="KW-1185">Reference proteome</keyword>
<reference evidence="9 10" key="1">
    <citation type="submission" date="2022-06" db="EMBL/GenBank/DDBJ databases">
        <title>Runella sp. S5 genome sequencing.</title>
        <authorList>
            <person name="Park S."/>
        </authorList>
    </citation>
    <scope>NUCLEOTIDE SEQUENCE [LARGE SCALE GENOMIC DNA]</scope>
    <source>
        <strain evidence="9 10">S5</strain>
    </source>
</reference>
<dbReference type="Gene3D" id="3.30.460.10">
    <property type="entry name" value="Beta Polymerase, domain 2"/>
    <property type="match status" value="1"/>
</dbReference>
<dbReference type="Pfam" id="PF18765">
    <property type="entry name" value="Polbeta"/>
    <property type="match status" value="1"/>
</dbReference>
<dbReference type="Proteomes" id="UP001204772">
    <property type="component" value="Unassembled WGS sequence"/>
</dbReference>
<dbReference type="PANTHER" id="PTHR33571">
    <property type="entry name" value="SSL8005 PROTEIN"/>
    <property type="match status" value="1"/>
</dbReference>
<evidence type="ECO:0000259" key="8">
    <source>
        <dbReference type="Pfam" id="PF18765"/>
    </source>
</evidence>
<organism evidence="9 10">
    <name type="scientific">Runella salmonicolor</name>
    <dbReference type="NCBI Taxonomy" id="2950278"/>
    <lineage>
        <taxon>Bacteria</taxon>
        <taxon>Pseudomonadati</taxon>
        <taxon>Bacteroidota</taxon>
        <taxon>Cytophagia</taxon>
        <taxon>Cytophagales</taxon>
        <taxon>Spirosomataceae</taxon>
        <taxon>Runella</taxon>
    </lineage>
</organism>
<feature type="domain" description="Polymerase beta nucleotidyltransferase" evidence="8">
    <location>
        <begin position="8"/>
        <end position="75"/>
    </location>
</feature>
<dbReference type="EMBL" id="JAMZEL010000011">
    <property type="protein sequence ID" value="MCP1385120.1"/>
    <property type="molecule type" value="Genomic_DNA"/>
</dbReference>
<evidence type="ECO:0000256" key="3">
    <source>
        <dbReference type="ARBA" id="ARBA00022695"/>
    </source>
</evidence>
<gene>
    <name evidence="9" type="ORF">NCI00_21960</name>
</gene>